<feature type="compositionally biased region" description="Polar residues" evidence="1">
    <location>
        <begin position="233"/>
        <end position="249"/>
    </location>
</feature>
<dbReference type="OrthoDB" id="2441941at2759"/>
<accession>A0A9N9NKT7</accession>
<dbReference type="EMBL" id="CAJVPZ010031186">
    <property type="protein sequence ID" value="CAG8738675.1"/>
    <property type="molecule type" value="Genomic_DNA"/>
</dbReference>
<evidence type="ECO:0000256" key="1">
    <source>
        <dbReference type="SAM" id="MobiDB-lite"/>
    </source>
</evidence>
<feature type="compositionally biased region" description="Basic and acidic residues" evidence="1">
    <location>
        <begin position="250"/>
        <end position="261"/>
    </location>
</feature>
<organism evidence="2 3">
    <name type="scientific">Racocetra fulgida</name>
    <dbReference type="NCBI Taxonomy" id="60492"/>
    <lineage>
        <taxon>Eukaryota</taxon>
        <taxon>Fungi</taxon>
        <taxon>Fungi incertae sedis</taxon>
        <taxon>Mucoromycota</taxon>
        <taxon>Glomeromycotina</taxon>
        <taxon>Glomeromycetes</taxon>
        <taxon>Diversisporales</taxon>
        <taxon>Gigasporaceae</taxon>
        <taxon>Racocetra</taxon>
    </lineage>
</organism>
<feature type="region of interest" description="Disordered" evidence="1">
    <location>
        <begin position="230"/>
        <end position="289"/>
    </location>
</feature>
<evidence type="ECO:0000313" key="3">
    <source>
        <dbReference type="Proteomes" id="UP000789396"/>
    </source>
</evidence>
<sequence length="289" mass="32750">LSQQTSHTIRWKYFFPSDVLPQSFNPENIAGKYIVENHEECVSVAYANIIDNGRPKWEFNITSIPICNPHCIISVSVNRSPKRTKDFIHFGAESIEYNSVTGLFNIKMEMIVLYSSKSVKFKHLGISGINIKIRNTYLISGIVKFSDFGKMMIEATNINYEKISNSNFNMPETSSNNITKIRSIIDIIADDAESRTISTSHNQSSDYSTVVTTTSSKTFPAFTISNTNTNTTFKQTNYSNLDNENNSEGEQTKNDEKKIILSDECANSIGESEEQDDEEQPKKRKRSTR</sequence>
<protein>
    <submittedName>
        <fullName evidence="2">3312_t:CDS:1</fullName>
    </submittedName>
</protein>
<reference evidence="2" key="1">
    <citation type="submission" date="2021-06" db="EMBL/GenBank/DDBJ databases">
        <authorList>
            <person name="Kallberg Y."/>
            <person name="Tangrot J."/>
            <person name="Rosling A."/>
        </authorList>
    </citation>
    <scope>NUCLEOTIDE SEQUENCE</scope>
    <source>
        <strain evidence="2">IN212</strain>
    </source>
</reference>
<feature type="non-terminal residue" evidence="2">
    <location>
        <position position="289"/>
    </location>
</feature>
<feature type="non-terminal residue" evidence="2">
    <location>
        <position position="1"/>
    </location>
</feature>
<dbReference type="Proteomes" id="UP000789396">
    <property type="component" value="Unassembled WGS sequence"/>
</dbReference>
<name>A0A9N9NKT7_9GLOM</name>
<dbReference type="AlphaFoldDB" id="A0A9N9NKT7"/>
<evidence type="ECO:0000313" key="2">
    <source>
        <dbReference type="EMBL" id="CAG8738675.1"/>
    </source>
</evidence>
<proteinExistence type="predicted"/>
<keyword evidence="3" id="KW-1185">Reference proteome</keyword>
<gene>
    <name evidence="2" type="ORF">RFULGI_LOCUS12687</name>
</gene>
<comment type="caution">
    <text evidence="2">The sequence shown here is derived from an EMBL/GenBank/DDBJ whole genome shotgun (WGS) entry which is preliminary data.</text>
</comment>